<evidence type="ECO:0000256" key="5">
    <source>
        <dbReference type="ARBA" id="ARBA00023136"/>
    </source>
</evidence>
<gene>
    <name evidence="8" type="ORF">FZZ93_13840</name>
</gene>
<name>A0A5D9CVB3_HALER</name>
<evidence type="ECO:0000313" key="9">
    <source>
        <dbReference type="Proteomes" id="UP000324260"/>
    </source>
</evidence>
<dbReference type="RefSeq" id="WP_149322907.1">
    <property type="nucleotide sequence ID" value="NZ_JARWAH010000003.1"/>
</dbReference>
<evidence type="ECO:0000256" key="4">
    <source>
        <dbReference type="ARBA" id="ARBA00022989"/>
    </source>
</evidence>
<protein>
    <submittedName>
        <fullName evidence="8">DNA internalization-related competence protein ComEC/Rec2</fullName>
    </submittedName>
</protein>
<evidence type="ECO:0000313" key="8">
    <source>
        <dbReference type="EMBL" id="TZG35326.1"/>
    </source>
</evidence>
<organism evidence="8 9">
    <name type="scientific">Halomonas eurihalina</name>
    <dbReference type="NCBI Taxonomy" id="42566"/>
    <lineage>
        <taxon>Bacteria</taxon>
        <taxon>Pseudomonadati</taxon>
        <taxon>Pseudomonadota</taxon>
        <taxon>Gammaproteobacteria</taxon>
        <taxon>Oceanospirillales</taxon>
        <taxon>Halomonadaceae</taxon>
        <taxon>Halomonas</taxon>
    </lineage>
</organism>
<dbReference type="InterPro" id="IPR025405">
    <property type="entry name" value="DUF4131"/>
</dbReference>
<feature type="transmembrane region" description="Helical" evidence="6">
    <location>
        <begin position="224"/>
        <end position="249"/>
    </location>
</feature>
<dbReference type="OrthoDB" id="9761531at2"/>
<keyword evidence="3 6" id="KW-0812">Transmembrane</keyword>
<evidence type="ECO:0000256" key="2">
    <source>
        <dbReference type="ARBA" id="ARBA00022475"/>
    </source>
</evidence>
<feature type="transmembrane region" description="Helical" evidence="6">
    <location>
        <begin position="372"/>
        <end position="390"/>
    </location>
</feature>
<dbReference type="Pfam" id="PF00753">
    <property type="entry name" value="Lactamase_B"/>
    <property type="match status" value="1"/>
</dbReference>
<dbReference type="EMBL" id="VTPU01000014">
    <property type="protein sequence ID" value="TZG35326.1"/>
    <property type="molecule type" value="Genomic_DNA"/>
</dbReference>
<dbReference type="GO" id="GO:0005886">
    <property type="term" value="C:plasma membrane"/>
    <property type="evidence" value="ECO:0007669"/>
    <property type="project" value="UniProtKB-SubCell"/>
</dbReference>
<feature type="transmembrane region" description="Helical" evidence="6">
    <location>
        <begin position="396"/>
        <end position="419"/>
    </location>
</feature>
<comment type="subcellular location">
    <subcellularLocation>
        <location evidence="1">Cell membrane</location>
        <topology evidence="1">Multi-pass membrane protein</topology>
    </subcellularLocation>
</comment>
<feature type="transmembrane region" description="Helical" evidence="6">
    <location>
        <begin position="333"/>
        <end position="351"/>
    </location>
</feature>
<dbReference type="PANTHER" id="PTHR30619">
    <property type="entry name" value="DNA INTERNALIZATION/COMPETENCE PROTEIN COMEC/REC2"/>
    <property type="match status" value="1"/>
</dbReference>
<keyword evidence="9" id="KW-1185">Reference proteome</keyword>
<dbReference type="Pfam" id="PF03772">
    <property type="entry name" value="Competence"/>
    <property type="match status" value="1"/>
</dbReference>
<sequence>MRQGWAMPLALASLAGVATGALATTALLQGLGVAALWCLVWRRGRESLLLVVVMLVAVRILLVAGGELAPGLSRQDVRLDARVLDVSSQAGMARLDLSVDACRPLTPGLPDCDALARVRLSVYRGPDIQVGERWRLTARLRPPSGAANPGTFDYRGWLWREGIQATGYLRQSPAPRRLAEADVSVRRLALAHLDEQELAPRPSRWLAALTLGAERRLETRDWELLNASGTTHLVVISGLHIGLVAAFALGLSRLLARCLMPGRWRMAIWPWWSAGMAAAGYAVLAGLEAPAMRALVMALVGLWVASGRHAPGAWQAWWLALALILLLDPLSAWRPGLWLSFLAVALLILIWQGRSRPRGVRGWCLALIRTQWLLAPLMAAAVLLAFGRLAPAAPLVNLIAVPLVSALMVPLGLAGWLLAWVPPLSMACWTLFAGLAQGLASVLEAVVAQLPLWQPSPEQRWPLAIGLGLVSALWALPGLDRRWRAVGTLLLVAGSAWLPVVEPERGTLWARVYDVGQGQLVELRTTHYRALVDTGPRFGSGFMPLETLWAPGQAFDDVIVSHGDQDHAGGLAALEAEHDVDRYLAPPGETLPVTADACRAGRAWQRDGVEFRFLWPPPRVGGLSSNDRSCVLLVTAGPHRLLIPGDVGRRVERSFLGALTEPVTVLVAGHHGSRTSSGPALVRRLAPGSVIFSAARGSRFGHPASEVVRRFRLAGSCLWSTAQDGALTLRLGERDDPDISAARPLSWRPGGVGRDCLALESPASIPGLPVPTSTEAETP</sequence>
<feature type="transmembrane region" description="Helical" evidence="6">
    <location>
        <begin position="459"/>
        <end position="476"/>
    </location>
</feature>
<dbReference type="NCBIfam" id="TIGR00360">
    <property type="entry name" value="ComEC_N-term"/>
    <property type="match status" value="1"/>
</dbReference>
<keyword evidence="5 6" id="KW-0472">Membrane</keyword>
<dbReference type="InterPro" id="IPR001279">
    <property type="entry name" value="Metallo-B-lactamas"/>
</dbReference>
<dbReference type="InterPro" id="IPR004797">
    <property type="entry name" value="Competence_ComEC/Rec2"/>
</dbReference>
<proteinExistence type="predicted"/>
<dbReference type="Pfam" id="PF13567">
    <property type="entry name" value="DUF4131"/>
    <property type="match status" value="1"/>
</dbReference>
<dbReference type="InterPro" id="IPR052159">
    <property type="entry name" value="Competence_DNA_uptake"/>
</dbReference>
<dbReference type="InterPro" id="IPR036866">
    <property type="entry name" value="RibonucZ/Hydroxyglut_hydro"/>
</dbReference>
<feature type="transmembrane region" description="Helical" evidence="6">
    <location>
        <begin position="269"/>
        <end position="287"/>
    </location>
</feature>
<keyword evidence="4 6" id="KW-1133">Transmembrane helix</keyword>
<evidence type="ECO:0000259" key="7">
    <source>
        <dbReference type="SMART" id="SM00849"/>
    </source>
</evidence>
<feature type="domain" description="Metallo-beta-lactamase" evidence="7">
    <location>
        <begin position="517"/>
        <end position="670"/>
    </location>
</feature>
<evidence type="ECO:0000256" key="6">
    <source>
        <dbReference type="SAM" id="Phobius"/>
    </source>
</evidence>
<evidence type="ECO:0000256" key="3">
    <source>
        <dbReference type="ARBA" id="ARBA00022692"/>
    </source>
</evidence>
<dbReference type="AlphaFoldDB" id="A0A5D9CVB3"/>
<dbReference type="GO" id="GO:0030420">
    <property type="term" value="P:establishment of competence for transformation"/>
    <property type="evidence" value="ECO:0007669"/>
    <property type="project" value="InterPro"/>
</dbReference>
<dbReference type="Gene3D" id="3.60.15.10">
    <property type="entry name" value="Ribonuclease Z/Hydroxyacylglutathione hydrolase-like"/>
    <property type="match status" value="1"/>
</dbReference>
<reference evidence="8 9" key="1">
    <citation type="submission" date="2019-08" db="EMBL/GenBank/DDBJ databases">
        <title>Draft Genome Sequence of Halomonas eurihalina Isolated from Preserved Hide-surface.</title>
        <authorList>
            <person name="Hussain S.A."/>
            <person name="Xu A."/>
            <person name="Sarker M."/>
            <person name="Sommers C."/>
        </authorList>
    </citation>
    <scope>NUCLEOTIDE SEQUENCE [LARGE SCALE GENOMIC DNA]</scope>
    <source>
        <strain evidence="8 9">MS1</strain>
    </source>
</reference>
<dbReference type="InterPro" id="IPR035681">
    <property type="entry name" value="ComA-like_MBL"/>
</dbReference>
<dbReference type="InterPro" id="IPR004477">
    <property type="entry name" value="ComEC_N"/>
</dbReference>
<dbReference type="NCBIfam" id="TIGR00361">
    <property type="entry name" value="ComEC_Rec2"/>
    <property type="match status" value="1"/>
</dbReference>
<feature type="transmembrane region" description="Helical" evidence="6">
    <location>
        <begin position="431"/>
        <end position="453"/>
    </location>
</feature>
<feature type="transmembrane region" description="Helical" evidence="6">
    <location>
        <begin position="47"/>
        <end position="69"/>
    </location>
</feature>
<evidence type="ECO:0000256" key="1">
    <source>
        <dbReference type="ARBA" id="ARBA00004651"/>
    </source>
</evidence>
<dbReference type="SUPFAM" id="SSF56281">
    <property type="entry name" value="Metallo-hydrolase/oxidoreductase"/>
    <property type="match status" value="1"/>
</dbReference>
<keyword evidence="2" id="KW-1003">Cell membrane</keyword>
<dbReference type="CDD" id="cd07731">
    <property type="entry name" value="ComA-like_MBL-fold"/>
    <property type="match status" value="1"/>
</dbReference>
<dbReference type="SMART" id="SM00849">
    <property type="entry name" value="Lactamase_B"/>
    <property type="match status" value="1"/>
</dbReference>
<dbReference type="Proteomes" id="UP000324260">
    <property type="component" value="Unassembled WGS sequence"/>
</dbReference>
<dbReference type="PANTHER" id="PTHR30619:SF1">
    <property type="entry name" value="RECOMBINATION PROTEIN 2"/>
    <property type="match status" value="1"/>
</dbReference>
<comment type="caution">
    <text evidence="8">The sequence shown here is derived from an EMBL/GenBank/DDBJ whole genome shotgun (WGS) entry which is preliminary data.</text>
</comment>
<accession>A0A5D9CVB3</accession>